<feature type="transmembrane region" description="Helical" evidence="7">
    <location>
        <begin position="64"/>
        <end position="85"/>
    </location>
</feature>
<gene>
    <name evidence="7" type="primary">lgt</name>
    <name evidence="8" type="ORF">EVA92_04110</name>
</gene>
<reference evidence="8 9" key="1">
    <citation type="submission" date="2019-02" db="EMBL/GenBank/DDBJ databases">
        <title>Prokaryotic population dynamics and viral predation in marine succession experiment using metagenomics: the confinement effect.</title>
        <authorList>
            <person name="Haro-Moreno J.M."/>
            <person name="Rodriguez-Valera F."/>
            <person name="Lopez-Perez M."/>
        </authorList>
    </citation>
    <scope>NUCLEOTIDE SEQUENCE [LARGE SCALE GENOMIC DNA]</scope>
    <source>
        <strain evidence="8">MED-G159</strain>
    </source>
</reference>
<keyword evidence="6 7" id="KW-0472">Membrane</keyword>
<dbReference type="NCBIfam" id="TIGR00544">
    <property type="entry name" value="lgt"/>
    <property type="match status" value="1"/>
</dbReference>
<name>A0A520MXF8_9GAMM</name>
<dbReference type="PROSITE" id="PS01311">
    <property type="entry name" value="LGT"/>
    <property type="match status" value="1"/>
</dbReference>
<evidence type="ECO:0000256" key="6">
    <source>
        <dbReference type="ARBA" id="ARBA00023136"/>
    </source>
</evidence>
<dbReference type="UniPathway" id="UPA00664"/>
<organism evidence="8 9">
    <name type="scientific">SAR86 cluster bacterium</name>
    <dbReference type="NCBI Taxonomy" id="2030880"/>
    <lineage>
        <taxon>Bacteria</taxon>
        <taxon>Pseudomonadati</taxon>
        <taxon>Pseudomonadota</taxon>
        <taxon>Gammaproteobacteria</taxon>
        <taxon>SAR86 cluster</taxon>
    </lineage>
</organism>
<feature type="transmembrane region" description="Helical" evidence="7">
    <location>
        <begin position="26"/>
        <end position="44"/>
    </location>
</feature>
<keyword evidence="3 7" id="KW-0808">Transferase</keyword>
<dbReference type="Proteomes" id="UP000315825">
    <property type="component" value="Unassembled WGS sequence"/>
</dbReference>
<proteinExistence type="inferred from homology"/>
<dbReference type="InterPro" id="IPR001640">
    <property type="entry name" value="Lgt"/>
</dbReference>
<evidence type="ECO:0000256" key="4">
    <source>
        <dbReference type="ARBA" id="ARBA00022692"/>
    </source>
</evidence>
<dbReference type="EC" id="2.5.1.145" evidence="7"/>
<dbReference type="PANTHER" id="PTHR30589:SF0">
    <property type="entry name" value="PHOSPHATIDYLGLYCEROL--PROLIPOPROTEIN DIACYLGLYCERYL TRANSFERASE"/>
    <property type="match status" value="1"/>
</dbReference>
<accession>A0A520MXF8</accession>
<evidence type="ECO:0000256" key="1">
    <source>
        <dbReference type="ARBA" id="ARBA00007150"/>
    </source>
</evidence>
<dbReference type="GO" id="GO:0008961">
    <property type="term" value="F:phosphatidylglycerol-prolipoprotein diacylglyceryl transferase activity"/>
    <property type="evidence" value="ECO:0007669"/>
    <property type="project" value="UniProtKB-UniRule"/>
</dbReference>
<evidence type="ECO:0000256" key="5">
    <source>
        <dbReference type="ARBA" id="ARBA00022989"/>
    </source>
</evidence>
<keyword evidence="2 7" id="KW-1003">Cell membrane</keyword>
<feature type="transmembrane region" description="Helical" evidence="7">
    <location>
        <begin position="134"/>
        <end position="153"/>
    </location>
</feature>
<feature type="transmembrane region" description="Helical" evidence="7">
    <location>
        <begin position="105"/>
        <end position="122"/>
    </location>
</feature>
<feature type="transmembrane region" description="Helical" evidence="7">
    <location>
        <begin position="241"/>
        <end position="264"/>
    </location>
</feature>
<sequence length="272" mass="31064">MNYPDFLDPVAVSIPISGFWGDSINIYWYGISYVLGAYLVYLHVLSTRKKFNIRLNNEQTSDLIFTYGLFFGAVIGGRIGNVLFYEMHLQLDDVFYVFKIWQGGMSFHGGLIGVMLSMYIFGKQNNLRFFEITDWISPSIPIALFFGRIANFINSELYGRPTDVSWGMIFPTDPDQISRHPSQIYEALLEGLVLFIFLNILSRDQNSFGKHSAFFLIGYGVARSAAEFFRVPDYVYGYDFLLFSFLSQGQLLSIPMILLGLLILKNNNARVS</sequence>
<dbReference type="HAMAP" id="MF_01147">
    <property type="entry name" value="Lgt"/>
    <property type="match status" value="1"/>
</dbReference>
<comment type="subcellular location">
    <subcellularLocation>
        <location evidence="7">Cell membrane</location>
        <topology evidence="7">Multi-pass membrane protein</topology>
    </subcellularLocation>
</comment>
<dbReference type="EMBL" id="SHBE01000008">
    <property type="protein sequence ID" value="RZO25905.1"/>
    <property type="molecule type" value="Genomic_DNA"/>
</dbReference>
<evidence type="ECO:0000256" key="7">
    <source>
        <dbReference type="HAMAP-Rule" id="MF_01147"/>
    </source>
</evidence>
<keyword evidence="5 7" id="KW-1133">Transmembrane helix</keyword>
<evidence type="ECO:0000313" key="9">
    <source>
        <dbReference type="Proteomes" id="UP000315825"/>
    </source>
</evidence>
<keyword evidence="8" id="KW-0449">Lipoprotein</keyword>
<comment type="catalytic activity">
    <reaction evidence="7">
        <text>L-cysteinyl-[prolipoprotein] + a 1,2-diacyl-sn-glycero-3-phospho-(1'-sn-glycerol) = an S-1,2-diacyl-sn-glyceryl-L-cysteinyl-[prolipoprotein] + sn-glycerol 1-phosphate + H(+)</text>
        <dbReference type="Rhea" id="RHEA:56712"/>
        <dbReference type="Rhea" id="RHEA-COMP:14679"/>
        <dbReference type="Rhea" id="RHEA-COMP:14680"/>
        <dbReference type="ChEBI" id="CHEBI:15378"/>
        <dbReference type="ChEBI" id="CHEBI:29950"/>
        <dbReference type="ChEBI" id="CHEBI:57685"/>
        <dbReference type="ChEBI" id="CHEBI:64716"/>
        <dbReference type="ChEBI" id="CHEBI:140658"/>
        <dbReference type="EC" id="2.5.1.145"/>
    </reaction>
</comment>
<evidence type="ECO:0000256" key="3">
    <source>
        <dbReference type="ARBA" id="ARBA00022679"/>
    </source>
</evidence>
<comment type="caution">
    <text evidence="8">The sequence shown here is derived from an EMBL/GenBank/DDBJ whole genome shotgun (WGS) entry which is preliminary data.</text>
</comment>
<evidence type="ECO:0000313" key="8">
    <source>
        <dbReference type="EMBL" id="RZO25905.1"/>
    </source>
</evidence>
<dbReference type="GO" id="GO:0042158">
    <property type="term" value="P:lipoprotein biosynthetic process"/>
    <property type="evidence" value="ECO:0007669"/>
    <property type="project" value="UniProtKB-UniRule"/>
</dbReference>
<dbReference type="AlphaFoldDB" id="A0A520MXF8"/>
<comment type="similarity">
    <text evidence="1 7">Belongs to the Lgt family.</text>
</comment>
<feature type="transmembrane region" description="Helical" evidence="7">
    <location>
        <begin position="213"/>
        <end position="229"/>
    </location>
</feature>
<keyword evidence="4 7" id="KW-0812">Transmembrane</keyword>
<dbReference type="Pfam" id="PF01790">
    <property type="entry name" value="LGT"/>
    <property type="match status" value="1"/>
</dbReference>
<protein>
    <recommendedName>
        <fullName evidence="7">Phosphatidylglycerol--prolipoprotein diacylglyceryl transferase</fullName>
        <ecNumber evidence="7">2.5.1.145</ecNumber>
    </recommendedName>
</protein>
<dbReference type="GO" id="GO:0005886">
    <property type="term" value="C:plasma membrane"/>
    <property type="evidence" value="ECO:0007669"/>
    <property type="project" value="UniProtKB-SubCell"/>
</dbReference>
<comment type="pathway">
    <text evidence="7">Protein modification; lipoprotein biosynthesis (diacylglyceryl transfer).</text>
</comment>
<dbReference type="PANTHER" id="PTHR30589">
    <property type="entry name" value="PROLIPOPROTEIN DIACYLGLYCERYL TRANSFERASE"/>
    <property type="match status" value="1"/>
</dbReference>
<evidence type="ECO:0000256" key="2">
    <source>
        <dbReference type="ARBA" id="ARBA00022475"/>
    </source>
</evidence>
<feature type="binding site" evidence="7">
    <location>
        <position position="148"/>
    </location>
    <ligand>
        <name>a 1,2-diacyl-sn-glycero-3-phospho-(1'-sn-glycerol)</name>
        <dbReference type="ChEBI" id="CHEBI:64716"/>
    </ligand>
</feature>
<comment type="function">
    <text evidence="7">Catalyzes the transfer of the diacylglyceryl group from phosphatidylglycerol to the sulfhydryl group of the N-terminal cysteine of a prolipoprotein, the first step in the formation of mature lipoproteins.</text>
</comment>
<feature type="transmembrane region" description="Helical" evidence="7">
    <location>
        <begin position="184"/>
        <end position="201"/>
    </location>
</feature>